<evidence type="ECO:0000313" key="3">
    <source>
        <dbReference type="Proteomes" id="UP000199035"/>
    </source>
</evidence>
<dbReference type="RefSeq" id="WP_092689766.1">
    <property type="nucleotide sequence ID" value="NZ_FNPK01000009.1"/>
</dbReference>
<sequence length="152" mass="16943">MNLLKYASFVIVTLAVSFPISATFADTVELPMLRTLAEPELRAETGVIQYQEDPQEVKALQHRVMKIQLDTQNFVVDPTIVTTLELVPEGPMPDLNNLPLALQQHVLAIAKGLQSPDPREGLYIMLAPFGIDRNATNVQISREQFSFGVINR</sequence>
<feature type="chain" id="PRO_5011530132" description="CS1 type fimbrial major subunit" evidence="1">
    <location>
        <begin position="23"/>
        <end position="152"/>
    </location>
</feature>
<gene>
    <name evidence="2" type="ORF">SAMN05421643_10919</name>
</gene>
<feature type="signal peptide" evidence="1">
    <location>
        <begin position="1"/>
        <end position="22"/>
    </location>
</feature>
<proteinExistence type="predicted"/>
<dbReference type="Proteomes" id="UP000199035">
    <property type="component" value="Unassembled WGS sequence"/>
</dbReference>
<evidence type="ECO:0000313" key="2">
    <source>
        <dbReference type="EMBL" id="SDY38419.1"/>
    </source>
</evidence>
<keyword evidence="3" id="KW-1185">Reference proteome</keyword>
<protein>
    <recommendedName>
        <fullName evidence="4">CS1 type fimbrial major subunit</fullName>
    </recommendedName>
</protein>
<accession>A0A1H3JFS2</accession>
<evidence type="ECO:0000256" key="1">
    <source>
        <dbReference type="SAM" id="SignalP"/>
    </source>
</evidence>
<evidence type="ECO:0008006" key="4">
    <source>
        <dbReference type="Google" id="ProtNLM"/>
    </source>
</evidence>
<dbReference type="STRING" id="595670.SAMN05421643_10919"/>
<organism evidence="2 3">
    <name type="scientific">Acinetobacter kyonggiensis</name>
    <dbReference type="NCBI Taxonomy" id="595670"/>
    <lineage>
        <taxon>Bacteria</taxon>
        <taxon>Pseudomonadati</taxon>
        <taxon>Pseudomonadota</taxon>
        <taxon>Gammaproteobacteria</taxon>
        <taxon>Moraxellales</taxon>
        <taxon>Moraxellaceae</taxon>
        <taxon>Acinetobacter</taxon>
    </lineage>
</organism>
<keyword evidence="1" id="KW-0732">Signal</keyword>
<reference evidence="3" key="1">
    <citation type="submission" date="2016-10" db="EMBL/GenBank/DDBJ databases">
        <authorList>
            <person name="Varghese N."/>
            <person name="Submissions S."/>
        </authorList>
    </citation>
    <scope>NUCLEOTIDE SEQUENCE [LARGE SCALE GENOMIC DNA]</scope>
    <source>
        <strain evidence="3">ANC 5109</strain>
    </source>
</reference>
<dbReference type="AlphaFoldDB" id="A0A1H3JFS2"/>
<name>A0A1H3JFS2_9GAMM</name>
<dbReference type="EMBL" id="FNPK01000009">
    <property type="protein sequence ID" value="SDY38419.1"/>
    <property type="molecule type" value="Genomic_DNA"/>
</dbReference>